<reference evidence="2 3" key="1">
    <citation type="submission" date="2020-02" db="EMBL/GenBank/DDBJ databases">
        <authorList>
            <person name="Ferguson B K."/>
        </authorList>
    </citation>
    <scope>NUCLEOTIDE SEQUENCE [LARGE SCALE GENOMIC DNA]</scope>
</reference>
<sequence>MYMHFQIPSKLLEKFLDYGNQLRVEGLQGVTYSAIVSARDSSQNENTASKIEPPAKKANPRKRASDGPAKSPVAKKSAIVDSTGPVRTIRVTSSIEPVAGGLGASLDESATKPMDEPEPRQTDKSLLGENGSPGKRRESPQKKIETPLEREESPRKRGESPMKRKEALRKTEGPLENDDTIKTDMLDGPPNRLDVPAQLDETPTVGQKALKTSASAGILAIKSEPVDEGYSASQNGSPASTPSGVIKPRKKRSYVRRKPFASWPNTSADAASTAGLAPIADGAPTPSEPATLDGPPTSSEPDTTDSAPAVADFEKPADPPSNTKDLPPAVPDVSSVEESQTSVTDATPVASPSAGQAKRPPRSAKKRAILLAALEGTSTAEEHMPPADVLEKLPTNQNLLLSDKANIPHQSRIVNLHESISYVMLVEIESIMDEMYGRHSTVRMVLHERRTLPRNPV</sequence>
<feature type="compositionally biased region" description="Polar residues" evidence="1">
    <location>
        <begin position="296"/>
        <end position="306"/>
    </location>
</feature>
<accession>A0A6H5HIT1</accession>
<evidence type="ECO:0000313" key="3">
    <source>
        <dbReference type="Proteomes" id="UP000479000"/>
    </source>
</evidence>
<proteinExistence type="predicted"/>
<organism evidence="2 3">
    <name type="scientific">Nesidiocoris tenuis</name>
    <dbReference type="NCBI Taxonomy" id="355587"/>
    <lineage>
        <taxon>Eukaryota</taxon>
        <taxon>Metazoa</taxon>
        <taxon>Ecdysozoa</taxon>
        <taxon>Arthropoda</taxon>
        <taxon>Hexapoda</taxon>
        <taxon>Insecta</taxon>
        <taxon>Pterygota</taxon>
        <taxon>Neoptera</taxon>
        <taxon>Paraneoptera</taxon>
        <taxon>Hemiptera</taxon>
        <taxon>Heteroptera</taxon>
        <taxon>Panheteroptera</taxon>
        <taxon>Cimicomorpha</taxon>
        <taxon>Miridae</taxon>
        <taxon>Dicyphina</taxon>
        <taxon>Nesidiocoris</taxon>
    </lineage>
</organism>
<name>A0A6H5HIT1_9HEMI</name>
<evidence type="ECO:0000313" key="2">
    <source>
        <dbReference type="EMBL" id="CAB0018012.1"/>
    </source>
</evidence>
<dbReference type="EMBL" id="CADCXU010032181">
    <property type="protein sequence ID" value="CAB0018012.1"/>
    <property type="molecule type" value="Genomic_DNA"/>
</dbReference>
<feature type="compositionally biased region" description="Polar residues" evidence="1">
    <location>
        <begin position="231"/>
        <end position="243"/>
    </location>
</feature>
<dbReference type="Proteomes" id="UP000479000">
    <property type="component" value="Unassembled WGS sequence"/>
</dbReference>
<gene>
    <name evidence="2" type="ORF">NTEN_LOCUS21921</name>
</gene>
<feature type="compositionally biased region" description="Basic residues" evidence="1">
    <location>
        <begin position="247"/>
        <end position="259"/>
    </location>
</feature>
<feature type="compositionally biased region" description="Basic and acidic residues" evidence="1">
    <location>
        <begin position="109"/>
        <end position="123"/>
    </location>
</feature>
<evidence type="ECO:0000256" key="1">
    <source>
        <dbReference type="SAM" id="MobiDB-lite"/>
    </source>
</evidence>
<protein>
    <submittedName>
        <fullName evidence="2">Uncharacterized protein</fullName>
    </submittedName>
</protein>
<feature type="compositionally biased region" description="Basic and acidic residues" evidence="1">
    <location>
        <begin position="135"/>
        <end position="185"/>
    </location>
</feature>
<feature type="compositionally biased region" description="Polar residues" evidence="1">
    <location>
        <begin position="39"/>
        <end position="49"/>
    </location>
</feature>
<keyword evidence="3" id="KW-1185">Reference proteome</keyword>
<feature type="region of interest" description="Disordered" evidence="1">
    <location>
        <begin position="227"/>
        <end position="364"/>
    </location>
</feature>
<dbReference type="AlphaFoldDB" id="A0A6H5HIT1"/>
<feature type="compositionally biased region" description="Low complexity" evidence="1">
    <location>
        <begin position="333"/>
        <end position="344"/>
    </location>
</feature>
<feature type="region of interest" description="Disordered" evidence="1">
    <location>
        <begin position="39"/>
        <end position="203"/>
    </location>
</feature>